<accession>A0A7W5ANN0</accession>
<dbReference type="EMBL" id="JACHXF010000017">
    <property type="protein sequence ID" value="MBB3099104.1"/>
    <property type="molecule type" value="Genomic_DNA"/>
</dbReference>
<feature type="compositionally biased region" description="Low complexity" evidence="1">
    <location>
        <begin position="149"/>
        <end position="162"/>
    </location>
</feature>
<feature type="region of interest" description="Disordered" evidence="1">
    <location>
        <begin position="318"/>
        <end position="367"/>
    </location>
</feature>
<dbReference type="AlphaFoldDB" id="A0A7W5ANN0"/>
<feature type="region of interest" description="Disordered" evidence="1">
    <location>
        <begin position="116"/>
        <end position="172"/>
    </location>
</feature>
<protein>
    <recommendedName>
        <fullName evidence="4">Helix-turn-helix domain-containing protein</fullName>
    </recommendedName>
</protein>
<gene>
    <name evidence="2" type="ORF">FHR83_006810</name>
</gene>
<proteinExistence type="predicted"/>
<sequence>MGYKLRREVRDLLWAGALTASERVLLLELADNANDDTRVAYPGMGWILAACDIPSKKRAGEHLASIAAKWFEIRVEVGKDKNGNALYAMPKIQTRYRFPTRDELVARHGERKVPKIQGLDACKVPENQGPKVPENQGADGPKAPDFQGPFSSKNFSPQSSNSSPPPTPSLFGTDHVVIDAEIVEEAEEIDASPETQLQNLTDQIRAIRPNWNPAEIRRHLDAALRLVDENFEALTTLAVNTAKDRSTAQPSRLTASGNPHLQRVGLALLVARADAMPDTGPIKPLHPNAHVFQPKTDGSKVCGWNECELPEANDRHRVGNRDGGYVGQTRSSHTDGLDEYGNGFRKGGTRHHLTDSRAPNRDYSEPL</sequence>
<reference evidence="2 3" key="1">
    <citation type="submission" date="2020-08" db="EMBL/GenBank/DDBJ databases">
        <title>Genomic Encyclopedia of Type Strains, Phase III (KMG-III): the genomes of soil and plant-associated and newly described type strains.</title>
        <authorList>
            <person name="Whitman W."/>
        </authorList>
    </citation>
    <scope>NUCLEOTIDE SEQUENCE [LARGE SCALE GENOMIC DNA]</scope>
    <source>
        <strain evidence="2 3">CECT 3287</strain>
    </source>
</reference>
<evidence type="ECO:0000313" key="3">
    <source>
        <dbReference type="Proteomes" id="UP000590749"/>
    </source>
</evidence>
<evidence type="ECO:0000313" key="2">
    <source>
        <dbReference type="EMBL" id="MBB3099104.1"/>
    </source>
</evidence>
<organism evidence="2 3">
    <name type="scientific">Actinoplanes campanulatus</name>
    <dbReference type="NCBI Taxonomy" id="113559"/>
    <lineage>
        <taxon>Bacteria</taxon>
        <taxon>Bacillati</taxon>
        <taxon>Actinomycetota</taxon>
        <taxon>Actinomycetes</taxon>
        <taxon>Micromonosporales</taxon>
        <taxon>Micromonosporaceae</taxon>
        <taxon>Actinoplanes</taxon>
    </lineage>
</organism>
<name>A0A7W5ANN0_9ACTN</name>
<feature type="compositionally biased region" description="Basic and acidic residues" evidence="1">
    <location>
        <begin position="352"/>
        <end position="367"/>
    </location>
</feature>
<dbReference type="RefSeq" id="WP_183225179.1">
    <property type="nucleotide sequence ID" value="NZ_BMPW01000020.1"/>
</dbReference>
<dbReference type="Proteomes" id="UP000590749">
    <property type="component" value="Unassembled WGS sequence"/>
</dbReference>
<evidence type="ECO:0000256" key="1">
    <source>
        <dbReference type="SAM" id="MobiDB-lite"/>
    </source>
</evidence>
<keyword evidence="3" id="KW-1185">Reference proteome</keyword>
<evidence type="ECO:0008006" key="4">
    <source>
        <dbReference type="Google" id="ProtNLM"/>
    </source>
</evidence>
<comment type="caution">
    <text evidence="2">The sequence shown here is derived from an EMBL/GenBank/DDBJ whole genome shotgun (WGS) entry which is preliminary data.</text>
</comment>